<feature type="domain" description="GHMP kinase N-terminal" evidence="6">
    <location>
        <begin position="166"/>
        <end position="209"/>
    </location>
</feature>
<protein>
    <recommendedName>
        <fullName evidence="10">Galactokinase</fullName>
    </recommendedName>
</protein>
<evidence type="ECO:0000259" key="7">
    <source>
        <dbReference type="Pfam" id="PF10509"/>
    </source>
</evidence>
<feature type="domain" description="Galactokinase N-terminal" evidence="7">
    <location>
        <begin position="68"/>
        <end position="103"/>
    </location>
</feature>
<dbReference type="GO" id="GO:0006012">
    <property type="term" value="P:galactose metabolic process"/>
    <property type="evidence" value="ECO:0007669"/>
    <property type="project" value="TreeGrafter"/>
</dbReference>
<dbReference type="PRINTS" id="PR00959">
    <property type="entry name" value="MEVGALKINASE"/>
</dbReference>
<keyword evidence="3" id="KW-0547">Nucleotide-binding</keyword>
<dbReference type="Proteomes" id="UP000751190">
    <property type="component" value="Unassembled WGS sequence"/>
</dbReference>
<dbReference type="SUPFAM" id="SSF54211">
    <property type="entry name" value="Ribosomal protein S5 domain 2-like"/>
    <property type="match status" value="1"/>
</dbReference>
<keyword evidence="9" id="KW-1185">Reference proteome</keyword>
<evidence type="ECO:0000259" key="6">
    <source>
        <dbReference type="Pfam" id="PF00288"/>
    </source>
</evidence>
<dbReference type="Pfam" id="PF10509">
    <property type="entry name" value="GalKase_gal_bdg"/>
    <property type="match status" value="1"/>
</dbReference>
<dbReference type="PANTHER" id="PTHR10457:SF7">
    <property type="entry name" value="GALACTOKINASE-RELATED"/>
    <property type="match status" value="1"/>
</dbReference>
<evidence type="ECO:0000313" key="9">
    <source>
        <dbReference type="Proteomes" id="UP000751190"/>
    </source>
</evidence>
<dbReference type="InterPro" id="IPR019539">
    <property type="entry name" value="GalKase_N"/>
</dbReference>
<evidence type="ECO:0000256" key="5">
    <source>
        <dbReference type="ARBA" id="ARBA00022840"/>
    </source>
</evidence>
<dbReference type="OrthoDB" id="187738at2759"/>
<evidence type="ECO:0000313" key="8">
    <source>
        <dbReference type="EMBL" id="KAG8465473.1"/>
    </source>
</evidence>
<dbReference type="GO" id="GO:0005524">
    <property type="term" value="F:ATP binding"/>
    <property type="evidence" value="ECO:0007669"/>
    <property type="project" value="UniProtKB-KW"/>
</dbReference>
<sequence length="285" mass="29201">MADGILFFRSWPGGPPTLGEWVSAEGAIAASCARSGLSDAAAASRAAMAVACARRLLGAGVPPSSAARAFHVPGRVELFGKHTDYAGGRSLLGAIERGFIVLACARADALVRVHRVGADADADWRGPPSAASAASAAHSAADVAEASLAEEMRISDQDDWALYPLTAVRRIARNFGACAELSTGADLALACDLPPASGLSSSSALITATPSKAGLRVGARPPATARAWRAHGAAPLSKFYVVGRQPVEDAFDGPMWPVRVPGVPRGAKNEGNACYTTSLCNRSSP</sequence>
<gene>
    <name evidence="8" type="ORF">KFE25_002780</name>
</gene>
<dbReference type="GO" id="GO:0004335">
    <property type="term" value="F:galactokinase activity"/>
    <property type="evidence" value="ECO:0007669"/>
    <property type="project" value="TreeGrafter"/>
</dbReference>
<dbReference type="InterPro" id="IPR020568">
    <property type="entry name" value="Ribosomal_Su5_D2-typ_SF"/>
</dbReference>
<keyword evidence="5" id="KW-0067">ATP-binding</keyword>
<proteinExistence type="inferred from homology"/>
<accession>A0A8J6CFB7</accession>
<dbReference type="InterPro" id="IPR006203">
    <property type="entry name" value="GHMP_knse_ATP-bd_CS"/>
</dbReference>
<dbReference type="PANTHER" id="PTHR10457">
    <property type="entry name" value="MEVALONATE KINASE/GALACTOKINASE"/>
    <property type="match status" value="1"/>
</dbReference>
<dbReference type="PROSITE" id="PS00627">
    <property type="entry name" value="GHMP_KINASES_ATP"/>
    <property type="match status" value="1"/>
</dbReference>
<dbReference type="AlphaFoldDB" id="A0A8J6CFB7"/>
<dbReference type="Pfam" id="PF00288">
    <property type="entry name" value="GHMP_kinases_N"/>
    <property type="match status" value="1"/>
</dbReference>
<dbReference type="InterPro" id="IPR014721">
    <property type="entry name" value="Ribsml_uS5_D2-typ_fold_subgr"/>
</dbReference>
<evidence type="ECO:0000256" key="3">
    <source>
        <dbReference type="ARBA" id="ARBA00022741"/>
    </source>
</evidence>
<keyword evidence="2" id="KW-0808">Transferase</keyword>
<evidence type="ECO:0000256" key="4">
    <source>
        <dbReference type="ARBA" id="ARBA00022777"/>
    </source>
</evidence>
<comment type="caution">
    <text evidence="8">The sequence shown here is derived from an EMBL/GenBank/DDBJ whole genome shotgun (WGS) entry which is preliminary data.</text>
</comment>
<evidence type="ECO:0000256" key="1">
    <source>
        <dbReference type="ARBA" id="ARBA00006566"/>
    </source>
</evidence>
<name>A0A8J6CFB7_DIALT</name>
<dbReference type="GO" id="GO:0005829">
    <property type="term" value="C:cytosol"/>
    <property type="evidence" value="ECO:0007669"/>
    <property type="project" value="TreeGrafter"/>
</dbReference>
<reference evidence="8" key="1">
    <citation type="submission" date="2021-05" db="EMBL/GenBank/DDBJ databases">
        <title>The genome of the haptophyte Pavlova lutheri (Diacronema luteri, Pavlovales) - a model for lipid biosynthesis in eukaryotic algae.</title>
        <authorList>
            <person name="Hulatt C.J."/>
            <person name="Posewitz M.C."/>
        </authorList>
    </citation>
    <scope>NUCLEOTIDE SEQUENCE</scope>
    <source>
        <strain evidence="8">NIVA-4/92</strain>
    </source>
</reference>
<organism evidence="8 9">
    <name type="scientific">Diacronema lutheri</name>
    <name type="common">Unicellular marine alga</name>
    <name type="synonym">Monochrysis lutheri</name>
    <dbReference type="NCBI Taxonomy" id="2081491"/>
    <lineage>
        <taxon>Eukaryota</taxon>
        <taxon>Haptista</taxon>
        <taxon>Haptophyta</taxon>
        <taxon>Pavlovophyceae</taxon>
        <taxon>Pavlovales</taxon>
        <taxon>Pavlovaceae</taxon>
        <taxon>Diacronema</taxon>
    </lineage>
</organism>
<dbReference type="InterPro" id="IPR006204">
    <property type="entry name" value="GHMP_kinase_N_dom"/>
</dbReference>
<evidence type="ECO:0000256" key="2">
    <source>
        <dbReference type="ARBA" id="ARBA00022679"/>
    </source>
</evidence>
<comment type="similarity">
    <text evidence="1">Belongs to the GHMP kinase family. GalK subfamily.</text>
</comment>
<dbReference type="EMBL" id="JAGTXO010000010">
    <property type="protein sequence ID" value="KAG8465473.1"/>
    <property type="molecule type" value="Genomic_DNA"/>
</dbReference>
<keyword evidence="4" id="KW-0418">Kinase</keyword>
<evidence type="ECO:0008006" key="10">
    <source>
        <dbReference type="Google" id="ProtNLM"/>
    </source>
</evidence>
<dbReference type="Gene3D" id="3.30.230.10">
    <property type="match status" value="1"/>
</dbReference>